<evidence type="ECO:0000313" key="3">
    <source>
        <dbReference type="Proteomes" id="UP000799324"/>
    </source>
</evidence>
<dbReference type="EMBL" id="MU004294">
    <property type="protein sequence ID" value="KAF2661378.1"/>
    <property type="molecule type" value="Genomic_DNA"/>
</dbReference>
<sequence length="80" mass="8864">MGHPSAVQAHLEFSGQKFPMHSAHMITTFATCAGTQICSVICNVKERRWLAYRRNNIGTKHEGRPKATTTVARIEAIQGL</sequence>
<organism evidence="2 3">
    <name type="scientific">Lophiostoma macrostomum CBS 122681</name>
    <dbReference type="NCBI Taxonomy" id="1314788"/>
    <lineage>
        <taxon>Eukaryota</taxon>
        <taxon>Fungi</taxon>
        <taxon>Dikarya</taxon>
        <taxon>Ascomycota</taxon>
        <taxon>Pezizomycotina</taxon>
        <taxon>Dothideomycetes</taxon>
        <taxon>Pleosporomycetidae</taxon>
        <taxon>Pleosporales</taxon>
        <taxon>Lophiostomataceae</taxon>
        <taxon>Lophiostoma</taxon>
    </lineage>
</organism>
<dbReference type="Proteomes" id="UP000799324">
    <property type="component" value="Unassembled WGS sequence"/>
</dbReference>
<keyword evidence="3" id="KW-1185">Reference proteome</keyword>
<proteinExistence type="predicted"/>
<keyword evidence="1" id="KW-0472">Membrane</keyword>
<gene>
    <name evidence="2" type="ORF">K491DRAFT_451513</name>
</gene>
<keyword evidence="1" id="KW-0812">Transmembrane</keyword>
<evidence type="ECO:0000313" key="2">
    <source>
        <dbReference type="EMBL" id="KAF2661378.1"/>
    </source>
</evidence>
<keyword evidence="1" id="KW-1133">Transmembrane helix</keyword>
<protein>
    <submittedName>
        <fullName evidence="2">Uncharacterized protein</fullName>
    </submittedName>
</protein>
<evidence type="ECO:0000256" key="1">
    <source>
        <dbReference type="SAM" id="Phobius"/>
    </source>
</evidence>
<accession>A0A6A6TR35</accession>
<reference evidence="2" key="1">
    <citation type="journal article" date="2020" name="Stud. Mycol.">
        <title>101 Dothideomycetes genomes: a test case for predicting lifestyles and emergence of pathogens.</title>
        <authorList>
            <person name="Haridas S."/>
            <person name="Albert R."/>
            <person name="Binder M."/>
            <person name="Bloem J."/>
            <person name="Labutti K."/>
            <person name="Salamov A."/>
            <person name="Andreopoulos B."/>
            <person name="Baker S."/>
            <person name="Barry K."/>
            <person name="Bills G."/>
            <person name="Bluhm B."/>
            <person name="Cannon C."/>
            <person name="Castanera R."/>
            <person name="Culley D."/>
            <person name="Daum C."/>
            <person name="Ezra D."/>
            <person name="Gonzalez J."/>
            <person name="Henrissat B."/>
            <person name="Kuo A."/>
            <person name="Liang C."/>
            <person name="Lipzen A."/>
            <person name="Lutzoni F."/>
            <person name="Magnuson J."/>
            <person name="Mondo S."/>
            <person name="Nolan M."/>
            <person name="Ohm R."/>
            <person name="Pangilinan J."/>
            <person name="Park H.-J."/>
            <person name="Ramirez L."/>
            <person name="Alfaro M."/>
            <person name="Sun H."/>
            <person name="Tritt A."/>
            <person name="Yoshinaga Y."/>
            <person name="Zwiers L.-H."/>
            <person name="Turgeon B."/>
            <person name="Goodwin S."/>
            <person name="Spatafora J."/>
            <person name="Crous P."/>
            <person name="Grigoriev I."/>
        </authorList>
    </citation>
    <scope>NUCLEOTIDE SEQUENCE</scope>
    <source>
        <strain evidence="2">CBS 122681</strain>
    </source>
</reference>
<name>A0A6A6TR35_9PLEO</name>
<dbReference type="AlphaFoldDB" id="A0A6A6TR35"/>
<feature type="transmembrane region" description="Helical" evidence="1">
    <location>
        <begin position="23"/>
        <end position="44"/>
    </location>
</feature>